<dbReference type="EMBL" id="AP022213">
    <property type="protein sequence ID" value="BBT14379.1"/>
    <property type="molecule type" value="Genomic_DNA"/>
</dbReference>
<dbReference type="PANTHER" id="PTHR30399:SF1">
    <property type="entry name" value="UTP PYROPHOSPHATASE"/>
    <property type="match status" value="1"/>
</dbReference>
<proteinExistence type="predicted"/>
<evidence type="ECO:0000313" key="2">
    <source>
        <dbReference type="EMBL" id="BBT14379.1"/>
    </source>
</evidence>
<dbReference type="RefSeq" id="WP_182851526.1">
    <property type="nucleotide sequence ID" value="NZ_AP022213.1"/>
</dbReference>
<reference evidence="2 3" key="1">
    <citation type="submission" date="2019-12" db="EMBL/GenBank/DDBJ databases">
        <title>complete genome sequences of Pseudomonas otitidis str. WP8-S17-CRE-03 isolated from wastewater treatment plant effluent.</title>
        <authorList>
            <person name="Sekizuka T."/>
            <person name="Itokawa K."/>
            <person name="Yatsu K."/>
            <person name="Inamine Y."/>
            <person name="Kuroda M."/>
        </authorList>
    </citation>
    <scope>NUCLEOTIDE SEQUENCE [LARGE SCALE GENOMIC DNA]</scope>
    <source>
        <strain evidence="2 3">WP8-S17-CRE-03</strain>
    </source>
</reference>
<organism evidence="2 3">
    <name type="scientific">Metapseudomonas otitidis</name>
    <dbReference type="NCBI Taxonomy" id="319939"/>
    <lineage>
        <taxon>Bacteria</taxon>
        <taxon>Pseudomonadati</taxon>
        <taxon>Pseudomonadota</taxon>
        <taxon>Gammaproteobacteria</taxon>
        <taxon>Pseudomonadales</taxon>
        <taxon>Pseudomonadaceae</taxon>
        <taxon>Metapseudomonas</taxon>
    </lineage>
</organism>
<dbReference type="Pfam" id="PF01863">
    <property type="entry name" value="YgjP-like"/>
    <property type="match status" value="1"/>
</dbReference>
<dbReference type="AlphaFoldDB" id="A0A6S5RP94"/>
<gene>
    <name evidence="2" type="ORF">WP8S17C03_04280</name>
</gene>
<evidence type="ECO:0000259" key="1">
    <source>
        <dbReference type="Pfam" id="PF01863"/>
    </source>
</evidence>
<dbReference type="CDD" id="cd07344">
    <property type="entry name" value="M48_yhfN_like"/>
    <property type="match status" value="1"/>
</dbReference>
<dbReference type="Gene3D" id="3.30.2010.10">
    <property type="entry name" value="Metalloproteases ('zincins'), catalytic domain"/>
    <property type="match status" value="1"/>
</dbReference>
<protein>
    <recommendedName>
        <fullName evidence="1">YgjP-like metallopeptidase domain-containing protein</fullName>
    </recommendedName>
</protein>
<dbReference type="InterPro" id="IPR053136">
    <property type="entry name" value="UTP_pyrophosphatase-like"/>
</dbReference>
<evidence type="ECO:0000313" key="3">
    <source>
        <dbReference type="Proteomes" id="UP000515591"/>
    </source>
</evidence>
<accession>A0A6S5RP94</accession>
<dbReference type="InterPro" id="IPR002725">
    <property type="entry name" value="YgjP-like_metallopeptidase"/>
</dbReference>
<dbReference type="Proteomes" id="UP000515591">
    <property type="component" value="Chromosome"/>
</dbReference>
<sequence length="166" mass="19509">MDPLRYLKAYPTHLQEQVRQMIDQGRLGEYLARRYPDRHDVQSDRALYGYTNALRQEHMRSAPAIDKVVYDNKLDVVQKALGLHTAVSRVQGGRLKAKKEIRVASLFKEAAPEFLRMIVVHELAHLRERDHNKAFYQLCEHVLPGYHQLEFDLRLYLTWRDLGEKG</sequence>
<dbReference type="PANTHER" id="PTHR30399">
    <property type="entry name" value="UNCHARACTERIZED PROTEIN YGJP"/>
    <property type="match status" value="1"/>
</dbReference>
<feature type="domain" description="YgjP-like metallopeptidase" evidence="1">
    <location>
        <begin position="93"/>
        <end position="153"/>
    </location>
</feature>
<name>A0A6S5RP94_9GAMM</name>